<gene>
    <name evidence="3" type="ORF">Lfee_0405</name>
    <name evidence="4" type="ORF">NCTC12022_00060</name>
</gene>
<dbReference type="GO" id="GO:0009134">
    <property type="term" value="P:nucleoside diphosphate catabolic process"/>
    <property type="evidence" value="ECO:0007669"/>
    <property type="project" value="TreeGrafter"/>
</dbReference>
<evidence type="ECO:0000256" key="1">
    <source>
        <dbReference type="ARBA" id="ARBA00022801"/>
    </source>
</evidence>
<dbReference type="GO" id="GO:0045134">
    <property type="term" value="F:UDP phosphatase activity"/>
    <property type="evidence" value="ECO:0007669"/>
    <property type="project" value="TreeGrafter"/>
</dbReference>
<dbReference type="GO" id="GO:0004382">
    <property type="term" value="F:GDP phosphatase activity"/>
    <property type="evidence" value="ECO:0007669"/>
    <property type="project" value="TreeGrafter"/>
</dbReference>
<protein>
    <submittedName>
        <fullName evidence="3">Ectonucleoside triphosphate diphosphohydrolase</fullName>
    </submittedName>
</protein>
<feature type="signal peptide" evidence="2">
    <location>
        <begin position="1"/>
        <end position="23"/>
    </location>
</feature>
<dbReference type="Gene3D" id="3.30.420.150">
    <property type="entry name" value="Exopolyphosphatase. Domain 2"/>
    <property type="match status" value="1"/>
</dbReference>
<evidence type="ECO:0000313" key="3">
    <source>
        <dbReference type="EMBL" id="KTD03659.1"/>
    </source>
</evidence>
<dbReference type="EMBL" id="LNYB01000014">
    <property type="protein sequence ID" value="KTD03659.1"/>
    <property type="molecule type" value="Genomic_DNA"/>
</dbReference>
<evidence type="ECO:0000313" key="6">
    <source>
        <dbReference type="Proteomes" id="UP000251942"/>
    </source>
</evidence>
<reference evidence="4 6" key="2">
    <citation type="submission" date="2018-06" db="EMBL/GenBank/DDBJ databases">
        <authorList>
            <consortium name="Pathogen Informatics"/>
            <person name="Doyle S."/>
        </authorList>
    </citation>
    <scope>NUCLEOTIDE SEQUENCE [LARGE SCALE GENOMIC DNA]</scope>
    <source>
        <strain evidence="4 6">NCTC12022</strain>
    </source>
</reference>
<dbReference type="CDD" id="cd24003">
    <property type="entry name" value="ASKHA_NBD_GDA1_CD39_NTPase"/>
    <property type="match status" value="1"/>
</dbReference>
<dbReference type="EMBL" id="UASS01000001">
    <property type="protein sequence ID" value="SPX59240.1"/>
    <property type="molecule type" value="Genomic_DNA"/>
</dbReference>
<accession>A0A0W0U7F1</accession>
<dbReference type="AlphaFoldDB" id="A0A0W0U7F1"/>
<evidence type="ECO:0000313" key="5">
    <source>
        <dbReference type="Proteomes" id="UP000054698"/>
    </source>
</evidence>
<dbReference type="PATRIC" id="fig|453.4.peg.439"/>
<dbReference type="InterPro" id="IPR000407">
    <property type="entry name" value="GDA1_CD39_NTPase"/>
</dbReference>
<dbReference type="STRING" id="453.Lfee_0405"/>
<keyword evidence="5" id="KW-1185">Reference proteome</keyword>
<keyword evidence="1 3" id="KW-0378">Hydrolase</keyword>
<dbReference type="Pfam" id="PF01150">
    <property type="entry name" value="GDA1_CD39"/>
    <property type="match status" value="1"/>
</dbReference>
<dbReference type="GO" id="GO:0016020">
    <property type="term" value="C:membrane"/>
    <property type="evidence" value="ECO:0007669"/>
    <property type="project" value="TreeGrafter"/>
</dbReference>
<keyword evidence="2" id="KW-0732">Signal</keyword>
<dbReference type="PANTHER" id="PTHR11782">
    <property type="entry name" value="ADENOSINE/GUANOSINE DIPHOSPHATASE"/>
    <property type="match status" value="1"/>
</dbReference>
<reference evidence="3 5" key="1">
    <citation type="submission" date="2015-11" db="EMBL/GenBank/DDBJ databases">
        <title>Genomic analysis of 38 Legionella species identifies large and diverse effector repertoires.</title>
        <authorList>
            <person name="Burstein D."/>
            <person name="Amaro F."/>
            <person name="Zusman T."/>
            <person name="Lifshitz Z."/>
            <person name="Cohen O."/>
            <person name="Gilbert J.A."/>
            <person name="Pupko T."/>
            <person name="Shuman H.A."/>
            <person name="Segal G."/>
        </authorList>
    </citation>
    <scope>NUCLEOTIDE SEQUENCE [LARGE SCALE GENOMIC DNA]</scope>
    <source>
        <strain evidence="3 5">WO-44C</strain>
    </source>
</reference>
<dbReference type="Proteomes" id="UP000251942">
    <property type="component" value="Unassembled WGS sequence"/>
</dbReference>
<dbReference type="RefSeq" id="WP_058443624.1">
    <property type="nucleotide sequence ID" value="NZ_CAAAHT010000025.1"/>
</dbReference>
<organism evidence="3 5">
    <name type="scientific">Legionella feeleii</name>
    <dbReference type="NCBI Taxonomy" id="453"/>
    <lineage>
        <taxon>Bacteria</taxon>
        <taxon>Pseudomonadati</taxon>
        <taxon>Pseudomonadota</taxon>
        <taxon>Gammaproteobacteria</taxon>
        <taxon>Legionellales</taxon>
        <taxon>Legionellaceae</taxon>
        <taxon>Legionella</taxon>
    </lineage>
</organism>
<evidence type="ECO:0000313" key="4">
    <source>
        <dbReference type="EMBL" id="SPX59240.1"/>
    </source>
</evidence>
<evidence type="ECO:0000256" key="2">
    <source>
        <dbReference type="SAM" id="SignalP"/>
    </source>
</evidence>
<name>A0A0W0U7F1_9GAMM</name>
<dbReference type="PANTHER" id="PTHR11782:SF83">
    <property type="entry name" value="GUANOSINE-DIPHOSPHATASE"/>
    <property type="match status" value="1"/>
</dbReference>
<dbReference type="Gene3D" id="3.30.420.40">
    <property type="match status" value="1"/>
</dbReference>
<proteinExistence type="predicted"/>
<sequence length="477" mass="50922">MKRSLSRFGVLFGLLLTSQLAFAAAFFKVSSTGLSSETISITLCLNGKGPLTCQNYNVASLNLSITTTVPNRVYPSVGIKVNRPGYYPLLGCTPIANGYCLFSANNVSPATITPANARYNVVFDAGSSGTRMFIYQTIAPLNPLIVTLFTDNNNIPLASFANNPAAAGNAIQPLLTEATNVLQTYQITPSQAIASVLGTAGMRVLTEAQQAAIYQSVANTIVSNNYGLGETKTISGQQEGLYQWLEVNYLNSSLGTYLTRGIIEIGGASAQVAFVANTPSNPNVIKLTINGVVYDLFSISFLGLGQDLARQSMDAVQPPLDPDNCYPVGYNQGPITGNFLYSRCLANYGEVLTNFSMLSQLTSVPGFASQSYYGIAAIYFNATFLGISNNFNPLSIRNAITSICSNSYAQLQQLYPGLPQLFNKCADSTYVDSFLYSSPGLNLVGIPVEPVVTISGVPITWTGGYIYLINKSPSILG</sequence>
<dbReference type="OrthoDB" id="5631361at2"/>
<dbReference type="GO" id="GO:0017111">
    <property type="term" value="F:ribonucleoside triphosphate phosphatase activity"/>
    <property type="evidence" value="ECO:0007669"/>
    <property type="project" value="TreeGrafter"/>
</dbReference>
<dbReference type="Proteomes" id="UP000054698">
    <property type="component" value="Unassembled WGS sequence"/>
</dbReference>
<feature type="chain" id="PRO_5036299293" evidence="2">
    <location>
        <begin position="24"/>
        <end position="477"/>
    </location>
</feature>